<feature type="region of interest" description="Disordered" evidence="1">
    <location>
        <begin position="1"/>
        <end position="69"/>
    </location>
</feature>
<name>A0LJI5_SYNFM</name>
<dbReference type="KEGG" id="sfu:Sfum_1902"/>
<dbReference type="Proteomes" id="UP000001784">
    <property type="component" value="Chromosome"/>
</dbReference>
<dbReference type="HOGENOM" id="CLU_2496788_0_0_7"/>
<evidence type="ECO:0000313" key="2">
    <source>
        <dbReference type="EMBL" id="ABK17587.1"/>
    </source>
</evidence>
<dbReference type="AlphaFoldDB" id="A0LJI5"/>
<reference evidence="2 3" key="1">
    <citation type="submission" date="2006-10" db="EMBL/GenBank/DDBJ databases">
        <title>Complete sequence of Syntrophobacter fumaroxidans MPOB.</title>
        <authorList>
            <consortium name="US DOE Joint Genome Institute"/>
            <person name="Copeland A."/>
            <person name="Lucas S."/>
            <person name="Lapidus A."/>
            <person name="Barry K."/>
            <person name="Detter J.C."/>
            <person name="Glavina del Rio T."/>
            <person name="Hammon N."/>
            <person name="Israni S."/>
            <person name="Pitluck S."/>
            <person name="Goltsman E.G."/>
            <person name="Martinez M."/>
            <person name="Schmutz J."/>
            <person name="Larimer F."/>
            <person name="Land M."/>
            <person name="Hauser L."/>
            <person name="Kyrpides N."/>
            <person name="Kim E."/>
            <person name="Boone D.R."/>
            <person name="Brockman F."/>
            <person name="Culley D."/>
            <person name="Ferry J."/>
            <person name="Gunsalus R."/>
            <person name="McInerney M.J."/>
            <person name="Morrison M."/>
            <person name="Plugge C."/>
            <person name="Rohlin L."/>
            <person name="Scholten J."/>
            <person name="Sieber J."/>
            <person name="Stams A.J.M."/>
            <person name="Worm P."/>
            <person name="Henstra A.M."/>
            <person name="Richardson P."/>
        </authorList>
    </citation>
    <scope>NUCLEOTIDE SEQUENCE [LARGE SCALE GENOMIC DNA]</scope>
    <source>
        <strain evidence="3">DSM 10017 / MPOB</strain>
    </source>
</reference>
<feature type="compositionally biased region" description="Low complexity" evidence="1">
    <location>
        <begin position="25"/>
        <end position="36"/>
    </location>
</feature>
<evidence type="ECO:0000256" key="1">
    <source>
        <dbReference type="SAM" id="MobiDB-lite"/>
    </source>
</evidence>
<dbReference type="STRING" id="335543.Sfum_1902"/>
<keyword evidence="3" id="KW-1185">Reference proteome</keyword>
<accession>A0LJI5</accession>
<protein>
    <submittedName>
        <fullName evidence="2">Uncharacterized protein</fullName>
    </submittedName>
</protein>
<evidence type="ECO:0000313" key="3">
    <source>
        <dbReference type="Proteomes" id="UP000001784"/>
    </source>
</evidence>
<organism evidence="2 3">
    <name type="scientific">Syntrophobacter fumaroxidans (strain DSM 10017 / MPOB)</name>
    <dbReference type="NCBI Taxonomy" id="335543"/>
    <lineage>
        <taxon>Bacteria</taxon>
        <taxon>Pseudomonadati</taxon>
        <taxon>Thermodesulfobacteriota</taxon>
        <taxon>Syntrophobacteria</taxon>
        <taxon>Syntrophobacterales</taxon>
        <taxon>Syntrophobacteraceae</taxon>
        <taxon>Syntrophobacter</taxon>
    </lineage>
</organism>
<sequence length="86" mass="9032">MSREAFGVRSPRQCASPSRGCSGRSASPVDSAASAANHRGSSGKRARRPLPSPSAEAVPAALRDPDRPICRDRIAELDAHSQRGIP</sequence>
<gene>
    <name evidence="2" type="ordered locus">Sfum_1902</name>
</gene>
<dbReference type="InParanoid" id="A0LJI5"/>
<proteinExistence type="predicted"/>
<dbReference type="EMBL" id="CP000478">
    <property type="protein sequence ID" value="ABK17587.1"/>
    <property type="molecule type" value="Genomic_DNA"/>
</dbReference>